<gene>
    <name evidence="2" type="ORF">G4L24_002042</name>
</gene>
<dbReference type="RefSeq" id="WP_165801004.1">
    <property type="nucleotide sequence ID" value="NZ_MXRZ01000070.1"/>
</dbReference>
<feature type="compositionally biased region" description="Basic and acidic residues" evidence="1">
    <location>
        <begin position="18"/>
        <end position="31"/>
    </location>
</feature>
<reference evidence="2" key="1">
    <citation type="journal article" date="2018" name="Genome Biol.">
        <title>SKESA: strategic k-mer extension for scrupulous assemblies.</title>
        <authorList>
            <person name="Souvorov A."/>
            <person name="Agarwala R."/>
            <person name="Lipman D.J."/>
        </authorList>
    </citation>
    <scope>NUCLEOTIDE SEQUENCE</scope>
    <source>
        <strain evidence="2">12-0651</strain>
    </source>
</reference>
<reference evidence="2" key="2">
    <citation type="submission" date="2018-07" db="EMBL/GenBank/DDBJ databases">
        <authorList>
            <consortium name="NCBI Pathogen Detection Project"/>
        </authorList>
    </citation>
    <scope>NUCLEOTIDE SEQUENCE</scope>
    <source>
        <strain evidence="2">12-0651</strain>
    </source>
</reference>
<organism evidence="2">
    <name type="scientific">Salmonella muenchen</name>
    <dbReference type="NCBI Taxonomy" id="596"/>
    <lineage>
        <taxon>Bacteria</taxon>
        <taxon>Pseudomonadati</taxon>
        <taxon>Pseudomonadota</taxon>
        <taxon>Gammaproteobacteria</taxon>
        <taxon>Enterobacterales</taxon>
        <taxon>Enterobacteriaceae</taxon>
        <taxon>Salmonella</taxon>
    </lineage>
</organism>
<comment type="caution">
    <text evidence="2">The sequence shown here is derived from an EMBL/GenBank/DDBJ whole genome shotgun (WGS) entry which is preliminary data.</text>
</comment>
<feature type="compositionally biased region" description="Pro residues" evidence="1">
    <location>
        <begin position="34"/>
        <end position="44"/>
    </location>
</feature>
<sequence length="50" mass="5742">MSEQRRNGRSNNPLYKADIPDVWEHLPEKNIRPTPMPPPPPPPSKEQGKN</sequence>
<dbReference type="AlphaFoldDB" id="A0A735D3S1"/>
<proteinExistence type="predicted"/>
<name>A0A735D3S1_SALMU</name>
<evidence type="ECO:0000313" key="2">
    <source>
        <dbReference type="EMBL" id="HAE6848627.1"/>
    </source>
</evidence>
<protein>
    <submittedName>
        <fullName evidence="2">Uncharacterized protein</fullName>
    </submittedName>
</protein>
<accession>A0A735D3S1</accession>
<evidence type="ECO:0000256" key="1">
    <source>
        <dbReference type="SAM" id="MobiDB-lite"/>
    </source>
</evidence>
<feature type="region of interest" description="Disordered" evidence="1">
    <location>
        <begin position="1"/>
        <end position="50"/>
    </location>
</feature>
<dbReference type="EMBL" id="DAASSO010000006">
    <property type="protein sequence ID" value="HAE6848627.1"/>
    <property type="molecule type" value="Genomic_DNA"/>
</dbReference>